<dbReference type="PROSITE" id="PS50042">
    <property type="entry name" value="CNMP_BINDING_3"/>
    <property type="match status" value="1"/>
</dbReference>
<sequence>MPQLEKLRHALGQHIQLDDSAWHAAADMFKIKPWQAGEHIFRAGEVPKRLYFILEGFGRYYYLTPQGKECNKSLTRPGSLFASMHSLIANQPSPFATQALTDNCTACISYRQLTHLADHYSAWNLLTRMLLEGLAIKKERREASFLMQDAQQRYQGFLREYGSDAQHFPLYQVARYLGITDVALSRIRARMGLTEVKESA</sequence>
<dbReference type="Proteomes" id="UP000606935">
    <property type="component" value="Unassembled WGS sequence"/>
</dbReference>
<dbReference type="RefSeq" id="WP_188699117.1">
    <property type="nucleotide sequence ID" value="NZ_BMLS01000009.1"/>
</dbReference>
<proteinExistence type="predicted"/>
<evidence type="ECO:0000313" key="3">
    <source>
        <dbReference type="Proteomes" id="UP000606935"/>
    </source>
</evidence>
<protein>
    <recommendedName>
        <fullName evidence="1">Cyclic nucleotide-binding domain-containing protein</fullName>
    </recommendedName>
</protein>
<keyword evidence="3" id="KW-1185">Reference proteome</keyword>
<dbReference type="EMBL" id="BMLS01000009">
    <property type="protein sequence ID" value="GGO74823.1"/>
    <property type="molecule type" value="Genomic_DNA"/>
</dbReference>
<dbReference type="InterPro" id="IPR018490">
    <property type="entry name" value="cNMP-bd_dom_sf"/>
</dbReference>
<dbReference type="InterPro" id="IPR000595">
    <property type="entry name" value="cNMP-bd_dom"/>
</dbReference>
<dbReference type="InterPro" id="IPR014710">
    <property type="entry name" value="RmlC-like_jellyroll"/>
</dbReference>
<dbReference type="Gene3D" id="2.60.120.10">
    <property type="entry name" value="Jelly Rolls"/>
    <property type="match status" value="1"/>
</dbReference>
<reference evidence="2" key="1">
    <citation type="journal article" date="2014" name="Int. J. Syst. Evol. Microbiol.">
        <title>Complete genome sequence of Corynebacterium casei LMG S-19264T (=DSM 44701T), isolated from a smear-ripened cheese.</title>
        <authorList>
            <consortium name="US DOE Joint Genome Institute (JGI-PGF)"/>
            <person name="Walter F."/>
            <person name="Albersmeier A."/>
            <person name="Kalinowski J."/>
            <person name="Ruckert C."/>
        </authorList>
    </citation>
    <scope>NUCLEOTIDE SEQUENCE</scope>
    <source>
        <strain evidence="2">CGMCC 1.7086</strain>
    </source>
</reference>
<accession>A0A917Z5V9</accession>
<evidence type="ECO:0000259" key="1">
    <source>
        <dbReference type="PROSITE" id="PS50042"/>
    </source>
</evidence>
<reference evidence="2" key="2">
    <citation type="submission" date="2020-09" db="EMBL/GenBank/DDBJ databases">
        <authorList>
            <person name="Sun Q."/>
            <person name="Zhou Y."/>
        </authorList>
    </citation>
    <scope>NUCLEOTIDE SEQUENCE</scope>
    <source>
        <strain evidence="2">CGMCC 1.7086</strain>
    </source>
</reference>
<dbReference type="AlphaFoldDB" id="A0A917Z5V9"/>
<feature type="domain" description="Cyclic nucleotide-binding" evidence="1">
    <location>
        <begin position="17"/>
        <end position="102"/>
    </location>
</feature>
<dbReference type="Pfam" id="PF00027">
    <property type="entry name" value="cNMP_binding"/>
    <property type="match status" value="1"/>
</dbReference>
<organism evidence="2 3">
    <name type="scientific">Bowmanella pacifica</name>
    <dbReference type="NCBI Taxonomy" id="502051"/>
    <lineage>
        <taxon>Bacteria</taxon>
        <taxon>Pseudomonadati</taxon>
        <taxon>Pseudomonadota</taxon>
        <taxon>Gammaproteobacteria</taxon>
        <taxon>Alteromonadales</taxon>
        <taxon>Alteromonadaceae</taxon>
        <taxon>Bowmanella</taxon>
    </lineage>
</organism>
<dbReference type="SUPFAM" id="SSF51206">
    <property type="entry name" value="cAMP-binding domain-like"/>
    <property type="match status" value="1"/>
</dbReference>
<comment type="caution">
    <text evidence="2">The sequence shown here is derived from an EMBL/GenBank/DDBJ whole genome shotgun (WGS) entry which is preliminary data.</text>
</comment>
<name>A0A917Z5V9_9ALTE</name>
<dbReference type="CDD" id="cd00038">
    <property type="entry name" value="CAP_ED"/>
    <property type="match status" value="1"/>
</dbReference>
<evidence type="ECO:0000313" key="2">
    <source>
        <dbReference type="EMBL" id="GGO74823.1"/>
    </source>
</evidence>
<gene>
    <name evidence="2" type="ORF">GCM10010982_38560</name>
</gene>